<keyword evidence="3" id="KW-1185">Reference proteome</keyword>
<dbReference type="EMBL" id="JAOQKJ010000003">
    <property type="protein sequence ID" value="MCU6743802.1"/>
    <property type="molecule type" value="Genomic_DNA"/>
</dbReference>
<accession>A0ABT2T1I3</accession>
<keyword evidence="1" id="KW-1133">Transmembrane helix</keyword>
<keyword evidence="1" id="KW-0812">Transmembrane</keyword>
<dbReference type="Proteomes" id="UP001652432">
    <property type="component" value="Unassembled WGS sequence"/>
</dbReference>
<gene>
    <name evidence="2" type="ORF">OCV77_04675</name>
</gene>
<sequence>MNETYVECLVKRKTPGYMSFLKILLIMLTVGFVLVGMVFIIALIPAILFGVAAYFVYMNTDLEYEYLYLDRELTVDKVMAKSKRKRAAVYSLDKMEIVAPVKSWHLDNFKNRQTSKNVDYSSGEEKQPDKRFVFYYEGNQKVIFEPSEEMVKAMQFVAPRKVFKD</sequence>
<protein>
    <submittedName>
        <fullName evidence="2">DUF6106 family protein</fullName>
    </submittedName>
</protein>
<dbReference type="InterPro" id="IPR046088">
    <property type="entry name" value="DUF6106"/>
</dbReference>
<feature type="transmembrane region" description="Helical" evidence="1">
    <location>
        <begin position="23"/>
        <end position="56"/>
    </location>
</feature>
<reference evidence="2 3" key="1">
    <citation type="journal article" date="2021" name="ISME Commun">
        <title>Automated analysis of genomic sequences facilitates high-throughput and comprehensive description of bacteria.</title>
        <authorList>
            <person name="Hitch T.C.A."/>
        </authorList>
    </citation>
    <scope>NUCLEOTIDE SEQUENCE [LARGE SCALE GENOMIC DNA]</scope>
    <source>
        <strain evidence="2 3">Sanger_18</strain>
    </source>
</reference>
<comment type="caution">
    <text evidence="2">The sequence shown here is derived from an EMBL/GenBank/DDBJ whole genome shotgun (WGS) entry which is preliminary data.</text>
</comment>
<proteinExistence type="predicted"/>
<dbReference type="RefSeq" id="WP_118797483.1">
    <property type="nucleotide sequence ID" value="NZ_JAOQKJ010000003.1"/>
</dbReference>
<organism evidence="2 3">
    <name type="scientific">Suilimivivens aceti</name>
    <dbReference type="NCBI Taxonomy" id="2981774"/>
    <lineage>
        <taxon>Bacteria</taxon>
        <taxon>Bacillati</taxon>
        <taxon>Bacillota</taxon>
        <taxon>Clostridia</taxon>
        <taxon>Lachnospirales</taxon>
        <taxon>Lachnospiraceae</taxon>
        <taxon>Suilimivivens</taxon>
    </lineage>
</organism>
<evidence type="ECO:0000256" key="1">
    <source>
        <dbReference type="SAM" id="Phobius"/>
    </source>
</evidence>
<dbReference type="Pfam" id="PF19601">
    <property type="entry name" value="DUF6106"/>
    <property type="match status" value="1"/>
</dbReference>
<evidence type="ECO:0000313" key="3">
    <source>
        <dbReference type="Proteomes" id="UP001652432"/>
    </source>
</evidence>
<evidence type="ECO:0000313" key="2">
    <source>
        <dbReference type="EMBL" id="MCU6743802.1"/>
    </source>
</evidence>
<keyword evidence="1" id="KW-0472">Membrane</keyword>
<name>A0ABT2T1I3_9FIRM</name>